<gene>
    <name evidence="2" type="ORF">SDC9_88444</name>
</gene>
<dbReference type="AlphaFoldDB" id="A0A644ZLM3"/>
<name>A0A644ZLM3_9ZZZZ</name>
<feature type="region of interest" description="Disordered" evidence="1">
    <location>
        <begin position="234"/>
        <end position="275"/>
    </location>
</feature>
<organism evidence="2">
    <name type="scientific">bioreactor metagenome</name>
    <dbReference type="NCBI Taxonomy" id="1076179"/>
    <lineage>
        <taxon>unclassified sequences</taxon>
        <taxon>metagenomes</taxon>
        <taxon>ecological metagenomes</taxon>
    </lineage>
</organism>
<accession>A0A644ZLM3</accession>
<proteinExistence type="predicted"/>
<dbReference type="EMBL" id="VSSQ01009490">
    <property type="protein sequence ID" value="MPM41785.1"/>
    <property type="molecule type" value="Genomic_DNA"/>
</dbReference>
<evidence type="ECO:0000313" key="2">
    <source>
        <dbReference type="EMBL" id="MPM41785.1"/>
    </source>
</evidence>
<feature type="region of interest" description="Disordered" evidence="1">
    <location>
        <begin position="41"/>
        <end position="61"/>
    </location>
</feature>
<sequence length="300" mass="31290">MAGAIAVDKQVHGAGNGGLACKTGQRVFHQIRAQREVARHLQAAHAHGAAPTGSARHHVAQSPGQHALFVGVGPAGVIAGVARILVCAATQDAGVGEHAALAEEAQFVPGRHGRAPVLGGAGEHVVVEHQPGAGEGGLARSPQPAQFLRRQPRGRQVDQQPLVRNVVLHLCTAQKVDDDLVGADGGRYVLQRHAQGTQTVGIHQIAPAALHHGHHLPGGLAIDDQLKVQQRVEIDRSQRGDGRRQAGAGGRCSGLAIQQRGDGAGHQGHHGGQGRRGCACLGETNVLHENLKGRYFGARW</sequence>
<reference evidence="2" key="1">
    <citation type="submission" date="2019-08" db="EMBL/GenBank/DDBJ databases">
        <authorList>
            <person name="Kucharzyk K."/>
            <person name="Murdoch R.W."/>
            <person name="Higgins S."/>
            <person name="Loffler F."/>
        </authorList>
    </citation>
    <scope>NUCLEOTIDE SEQUENCE</scope>
</reference>
<protein>
    <submittedName>
        <fullName evidence="2">Uncharacterized protein</fullName>
    </submittedName>
</protein>
<comment type="caution">
    <text evidence="2">The sequence shown here is derived from an EMBL/GenBank/DDBJ whole genome shotgun (WGS) entry which is preliminary data.</text>
</comment>
<evidence type="ECO:0000256" key="1">
    <source>
        <dbReference type="SAM" id="MobiDB-lite"/>
    </source>
</evidence>
<feature type="compositionally biased region" description="Basic and acidic residues" evidence="1">
    <location>
        <begin position="234"/>
        <end position="244"/>
    </location>
</feature>